<evidence type="ECO:0000313" key="2">
    <source>
        <dbReference type="Proteomes" id="UP000325141"/>
    </source>
</evidence>
<keyword evidence="2" id="KW-1185">Reference proteome</keyword>
<evidence type="ECO:0000313" key="1">
    <source>
        <dbReference type="EMBL" id="KAA5534309.1"/>
    </source>
</evidence>
<organism evidence="1 2">
    <name type="scientific">Paenimyroides baculatum</name>
    <dbReference type="NCBI Taxonomy" id="2608000"/>
    <lineage>
        <taxon>Bacteria</taxon>
        <taxon>Pseudomonadati</taxon>
        <taxon>Bacteroidota</taxon>
        <taxon>Flavobacteriia</taxon>
        <taxon>Flavobacteriales</taxon>
        <taxon>Flavobacteriaceae</taxon>
        <taxon>Paenimyroides</taxon>
    </lineage>
</organism>
<protein>
    <submittedName>
        <fullName evidence="1">Uncharacterized protein</fullName>
    </submittedName>
</protein>
<comment type="caution">
    <text evidence="1">The sequence shown here is derived from an EMBL/GenBank/DDBJ whole genome shotgun (WGS) entry which is preliminary data.</text>
</comment>
<reference evidence="1 2" key="1">
    <citation type="submission" date="2019-09" db="EMBL/GenBank/DDBJ databases">
        <title>Genome sequence and assembly of Flavobacterium sp.</title>
        <authorList>
            <person name="Chhetri G."/>
        </authorList>
    </citation>
    <scope>NUCLEOTIDE SEQUENCE [LARGE SCALE GENOMIC DNA]</scope>
    <source>
        <strain evidence="1 2">SNL9</strain>
    </source>
</reference>
<dbReference type="AlphaFoldDB" id="A0A5M6CME0"/>
<name>A0A5M6CME0_9FLAO</name>
<proteinExistence type="predicted"/>
<sequence>MTFKNIYNKYNSKNDIAYKDYVRFSKGLNENITVDELYTLLAEFYHVDKSIFDDIMPEQLEQLTGKIKDIAQTSSPLVNRFKLNGVEYGLIPNFSKITAGELIDLDTLLSQENITGVVSILYRPIIKSQWNPFGILGQKRYKIEKYKEPNYKDFESVPLNIVDGVMDFFLSSYLQLNQDL</sequence>
<gene>
    <name evidence="1" type="ORF">F0460_09380</name>
</gene>
<dbReference type="RefSeq" id="WP_150012546.1">
    <property type="nucleotide sequence ID" value="NZ_VWSG01000006.1"/>
</dbReference>
<dbReference type="Proteomes" id="UP000325141">
    <property type="component" value="Unassembled WGS sequence"/>
</dbReference>
<dbReference type="EMBL" id="VWSG01000006">
    <property type="protein sequence ID" value="KAA5534309.1"/>
    <property type="molecule type" value="Genomic_DNA"/>
</dbReference>
<accession>A0A5M6CME0</accession>